<dbReference type="InterPro" id="IPR010920">
    <property type="entry name" value="LSM_dom_sf"/>
</dbReference>
<evidence type="ECO:0000313" key="7">
    <source>
        <dbReference type="EMBL" id="TKT88177.1"/>
    </source>
</evidence>
<name>A0A4U6CWY9_9BACT</name>
<comment type="subcellular location">
    <subcellularLocation>
        <location evidence="1">Membrane</location>
    </subcellularLocation>
</comment>
<keyword evidence="8" id="KW-1185">Reference proteome</keyword>
<dbReference type="InterPro" id="IPR052702">
    <property type="entry name" value="MscS-like_channel"/>
</dbReference>
<reference evidence="7 8" key="1">
    <citation type="submission" date="2019-05" db="EMBL/GenBank/DDBJ databases">
        <title>Dyadobacter AR-3-8 sp. nov., isolated from arctic soil.</title>
        <authorList>
            <person name="Chaudhary D.K."/>
        </authorList>
    </citation>
    <scope>NUCLEOTIDE SEQUENCE [LARGE SCALE GENOMIC DNA]</scope>
    <source>
        <strain evidence="7 8">AR-3-8</strain>
    </source>
</reference>
<dbReference type="Gene3D" id="1.10.287.1260">
    <property type="match status" value="1"/>
</dbReference>
<dbReference type="EMBL" id="SZVO01000016">
    <property type="protein sequence ID" value="TKT88177.1"/>
    <property type="molecule type" value="Genomic_DNA"/>
</dbReference>
<evidence type="ECO:0000256" key="1">
    <source>
        <dbReference type="ARBA" id="ARBA00004370"/>
    </source>
</evidence>
<feature type="transmembrane region" description="Helical" evidence="5">
    <location>
        <begin position="12"/>
        <end position="30"/>
    </location>
</feature>
<protein>
    <submittedName>
        <fullName evidence="7">Mechanosensitive ion channel</fullName>
    </submittedName>
</protein>
<keyword evidence="4 5" id="KW-0472">Membrane</keyword>
<proteinExistence type="predicted"/>
<gene>
    <name evidence="7" type="ORF">FDK13_27785</name>
</gene>
<keyword evidence="3 5" id="KW-1133">Transmembrane helix</keyword>
<evidence type="ECO:0000256" key="2">
    <source>
        <dbReference type="ARBA" id="ARBA00022692"/>
    </source>
</evidence>
<dbReference type="Pfam" id="PF00924">
    <property type="entry name" value="MS_channel_2nd"/>
    <property type="match status" value="1"/>
</dbReference>
<dbReference type="InterPro" id="IPR006685">
    <property type="entry name" value="MscS_channel_2nd"/>
</dbReference>
<evidence type="ECO:0000259" key="6">
    <source>
        <dbReference type="Pfam" id="PF00924"/>
    </source>
</evidence>
<dbReference type="RefSeq" id="WP_137343291.1">
    <property type="nucleotide sequence ID" value="NZ_BSQH01000008.1"/>
</dbReference>
<evidence type="ECO:0000256" key="3">
    <source>
        <dbReference type="ARBA" id="ARBA00022989"/>
    </source>
</evidence>
<dbReference type="GO" id="GO:0016020">
    <property type="term" value="C:membrane"/>
    <property type="evidence" value="ECO:0007669"/>
    <property type="project" value="UniProtKB-SubCell"/>
</dbReference>
<keyword evidence="2 5" id="KW-0812">Transmembrane</keyword>
<evidence type="ECO:0000256" key="5">
    <source>
        <dbReference type="SAM" id="Phobius"/>
    </source>
</evidence>
<dbReference type="AlphaFoldDB" id="A0A4U6CWY9"/>
<dbReference type="InterPro" id="IPR023408">
    <property type="entry name" value="MscS_beta-dom_sf"/>
</dbReference>
<evidence type="ECO:0000313" key="8">
    <source>
        <dbReference type="Proteomes" id="UP000304900"/>
    </source>
</evidence>
<dbReference type="OrthoDB" id="9809206at2"/>
<dbReference type="Proteomes" id="UP000304900">
    <property type="component" value="Unassembled WGS sequence"/>
</dbReference>
<feature type="domain" description="Mechanosensitive ion channel MscS" evidence="6">
    <location>
        <begin position="50"/>
        <end position="116"/>
    </location>
</feature>
<comment type="caution">
    <text evidence="7">The sequence shown here is derived from an EMBL/GenBank/DDBJ whole genome shotgun (WGS) entry which is preliminary data.</text>
</comment>
<dbReference type="Gene3D" id="2.30.30.60">
    <property type="match status" value="1"/>
</dbReference>
<dbReference type="SUPFAM" id="SSF50182">
    <property type="entry name" value="Sm-like ribonucleoproteins"/>
    <property type="match status" value="1"/>
</dbReference>
<evidence type="ECO:0000256" key="4">
    <source>
        <dbReference type="ARBA" id="ARBA00023136"/>
    </source>
</evidence>
<dbReference type="PANTHER" id="PTHR30347:SF1">
    <property type="entry name" value="MECHANOSENSITIVE CHANNEL MSCK"/>
    <property type="match status" value="1"/>
</dbReference>
<dbReference type="PANTHER" id="PTHR30347">
    <property type="entry name" value="POTASSIUM CHANNEL RELATED"/>
    <property type="match status" value="1"/>
</dbReference>
<accession>A0A4U6CWY9</accession>
<feature type="transmembrane region" description="Helical" evidence="5">
    <location>
        <begin position="42"/>
        <end position="63"/>
    </location>
</feature>
<organism evidence="7 8">
    <name type="scientific">Dyadobacter frigoris</name>
    <dbReference type="NCBI Taxonomy" id="2576211"/>
    <lineage>
        <taxon>Bacteria</taxon>
        <taxon>Pseudomonadati</taxon>
        <taxon>Bacteroidota</taxon>
        <taxon>Cytophagia</taxon>
        <taxon>Cytophagales</taxon>
        <taxon>Spirosomataceae</taxon>
        <taxon>Dyadobacter</taxon>
    </lineage>
</organism>
<dbReference type="GO" id="GO:0008381">
    <property type="term" value="F:mechanosensitive monoatomic ion channel activity"/>
    <property type="evidence" value="ECO:0007669"/>
    <property type="project" value="UniProtKB-ARBA"/>
</dbReference>
<sequence>MVTRLLTFSFKFFFKIVGFLFAITVSGVLFDKITVLTGALSVGIGLGLQNVINNFVSGIILIFEKPFNIGDYIELANKKGKVLDISIRSSKMLTPQASRVIIPNGDLLSGRLVNYTQKNSSLKNELIFKVNIETDLELLKKLINEVVDQADEIIKTAPRQILFNAITIDSVELKVLVCISSVLC</sequence>